<proteinExistence type="predicted"/>
<dbReference type="EMBL" id="JBFXLR010000064">
    <property type="protein sequence ID" value="KAL2840610.1"/>
    <property type="molecule type" value="Genomic_DNA"/>
</dbReference>
<feature type="domain" description="DUF7730" evidence="1">
    <location>
        <begin position="3"/>
        <end position="153"/>
    </location>
</feature>
<dbReference type="PANTHER" id="PTHR38790:SF4">
    <property type="entry name" value="2EXR DOMAIN-CONTAINING PROTEIN"/>
    <property type="match status" value="1"/>
</dbReference>
<comment type="caution">
    <text evidence="2">The sequence shown here is derived from an EMBL/GenBank/DDBJ whole genome shotgun (WGS) entry which is preliminary data.</text>
</comment>
<dbReference type="RefSeq" id="XP_070894125.1">
    <property type="nucleotide sequence ID" value="XM_071046968.1"/>
</dbReference>
<dbReference type="InterPro" id="IPR056632">
    <property type="entry name" value="DUF7730"/>
</dbReference>
<evidence type="ECO:0000313" key="2">
    <source>
        <dbReference type="EMBL" id="KAL2840610.1"/>
    </source>
</evidence>
<keyword evidence="3" id="KW-1185">Reference proteome</keyword>
<evidence type="ECO:0000313" key="3">
    <source>
        <dbReference type="Proteomes" id="UP001610444"/>
    </source>
</evidence>
<organism evidence="2 3">
    <name type="scientific">Aspergillus pseudodeflectus</name>
    <dbReference type="NCBI Taxonomy" id="176178"/>
    <lineage>
        <taxon>Eukaryota</taxon>
        <taxon>Fungi</taxon>
        <taxon>Dikarya</taxon>
        <taxon>Ascomycota</taxon>
        <taxon>Pezizomycotina</taxon>
        <taxon>Eurotiomycetes</taxon>
        <taxon>Eurotiomycetidae</taxon>
        <taxon>Eurotiales</taxon>
        <taxon>Aspergillaceae</taxon>
        <taxon>Aspergillus</taxon>
        <taxon>Aspergillus subgen. Nidulantes</taxon>
    </lineage>
</organism>
<dbReference type="Proteomes" id="UP001610444">
    <property type="component" value="Unassembled WGS sequence"/>
</dbReference>
<accession>A0ABR4JKN8</accession>
<dbReference type="PANTHER" id="PTHR38790">
    <property type="entry name" value="2EXR DOMAIN-CONTAINING PROTEIN-RELATED"/>
    <property type="match status" value="1"/>
</dbReference>
<reference evidence="2 3" key="1">
    <citation type="submission" date="2024-07" db="EMBL/GenBank/DDBJ databases">
        <title>Section-level genome sequencing and comparative genomics of Aspergillus sections Usti and Cavernicolus.</title>
        <authorList>
            <consortium name="Lawrence Berkeley National Laboratory"/>
            <person name="Nybo J.L."/>
            <person name="Vesth T.C."/>
            <person name="Theobald S."/>
            <person name="Frisvad J.C."/>
            <person name="Larsen T.O."/>
            <person name="Kjaerboelling I."/>
            <person name="Rothschild-Mancinelli K."/>
            <person name="Lyhne E.K."/>
            <person name="Kogle M.E."/>
            <person name="Barry K."/>
            <person name="Clum A."/>
            <person name="Na H."/>
            <person name="Ledsgaard L."/>
            <person name="Lin J."/>
            <person name="Lipzen A."/>
            <person name="Kuo A."/>
            <person name="Riley R."/>
            <person name="Mondo S."/>
            <person name="LaButti K."/>
            <person name="Haridas S."/>
            <person name="Pangalinan J."/>
            <person name="Salamov A.A."/>
            <person name="Simmons B.A."/>
            <person name="Magnuson J.K."/>
            <person name="Chen J."/>
            <person name="Drula E."/>
            <person name="Henrissat B."/>
            <person name="Wiebenga A."/>
            <person name="Lubbers R.J."/>
            <person name="Gomes A.C."/>
            <person name="Macurrencykelacurrency M.R."/>
            <person name="Stajich J."/>
            <person name="Grigoriev I.V."/>
            <person name="Mortensen U.H."/>
            <person name="De vries R.P."/>
            <person name="Baker S.E."/>
            <person name="Andersen M.R."/>
        </authorList>
    </citation>
    <scope>NUCLEOTIDE SEQUENCE [LARGE SCALE GENOMIC DNA]</scope>
    <source>
        <strain evidence="2 3">CBS 756.74</strain>
    </source>
</reference>
<dbReference type="GeneID" id="98162132"/>
<dbReference type="Pfam" id="PF24864">
    <property type="entry name" value="DUF7730"/>
    <property type="match status" value="1"/>
</dbReference>
<gene>
    <name evidence="2" type="ORF">BJX68DRAFT_271559</name>
</gene>
<name>A0ABR4JKN8_9EURO</name>
<evidence type="ECO:0000259" key="1">
    <source>
        <dbReference type="Pfam" id="PF24864"/>
    </source>
</evidence>
<sequence length="276" mass="31485">MDAQSQSEFLTTLPVETRLQIYRHVLPQGTVHFLSEKDYMFYVLCGDRAAHTTHACHAVRRALSPLRYWGMALDNISEFGWGNPYLPPDVVSRGEVSLLRVCRQVHGEALPVLYEGVTFQVDELETWLRFSSGVLGERLSLVRALRIKFSMQRGVPGPVYDAFWAVVATRMPHLSDLEAEVQIDHGVSPLPSDLDCEWYRPLREVRGLRNLSLQAVGRDDTEDGRTIRVVSSELKRTMCSPRDENCPIPTSPRLEIDLGLRKWSSGWRSGYRTDER</sequence>
<protein>
    <recommendedName>
        <fullName evidence="1">DUF7730 domain-containing protein</fullName>
    </recommendedName>
</protein>